<dbReference type="STRING" id="7168.A0A182NYA1"/>
<accession>A0A182NYA1</accession>
<evidence type="ECO:0000313" key="2">
    <source>
        <dbReference type="Proteomes" id="UP000075884"/>
    </source>
</evidence>
<evidence type="ECO:0000313" key="1">
    <source>
        <dbReference type="EnsemblMetazoa" id="ADIR014803-PA"/>
    </source>
</evidence>
<dbReference type="Proteomes" id="UP000075884">
    <property type="component" value="Unassembled WGS sequence"/>
</dbReference>
<dbReference type="Pfam" id="PF00406">
    <property type="entry name" value="ADK"/>
    <property type="match status" value="1"/>
</dbReference>
<reference evidence="1" key="2">
    <citation type="submission" date="2020-05" db="UniProtKB">
        <authorList>
            <consortium name="EnsemblMetazoa"/>
        </authorList>
    </citation>
    <scope>IDENTIFICATION</scope>
    <source>
        <strain evidence="1">WRAIR2</strain>
    </source>
</reference>
<dbReference type="SUPFAM" id="SSF52540">
    <property type="entry name" value="P-loop containing nucleoside triphosphate hydrolases"/>
    <property type="match status" value="1"/>
</dbReference>
<dbReference type="VEuPathDB" id="VectorBase:ADIR014803"/>
<protein>
    <submittedName>
        <fullName evidence="1">Uncharacterized protein</fullName>
    </submittedName>
</protein>
<dbReference type="InterPro" id="IPR027417">
    <property type="entry name" value="P-loop_NTPase"/>
</dbReference>
<organism evidence="1 2">
    <name type="scientific">Anopheles dirus</name>
    <dbReference type="NCBI Taxonomy" id="7168"/>
    <lineage>
        <taxon>Eukaryota</taxon>
        <taxon>Metazoa</taxon>
        <taxon>Ecdysozoa</taxon>
        <taxon>Arthropoda</taxon>
        <taxon>Hexapoda</taxon>
        <taxon>Insecta</taxon>
        <taxon>Pterygota</taxon>
        <taxon>Neoptera</taxon>
        <taxon>Endopterygota</taxon>
        <taxon>Diptera</taxon>
        <taxon>Nematocera</taxon>
        <taxon>Culicoidea</taxon>
        <taxon>Culicidae</taxon>
        <taxon>Anophelinae</taxon>
        <taxon>Anopheles</taxon>
    </lineage>
</organism>
<name>A0A182NYA1_9DIPT</name>
<reference evidence="2" key="1">
    <citation type="submission" date="2013-03" db="EMBL/GenBank/DDBJ databases">
        <title>The Genome Sequence of Anopheles dirus WRAIR2.</title>
        <authorList>
            <consortium name="The Broad Institute Genomics Platform"/>
            <person name="Neafsey D.E."/>
            <person name="Walton C."/>
            <person name="Walker B."/>
            <person name="Young S.K."/>
            <person name="Zeng Q."/>
            <person name="Gargeya S."/>
            <person name="Fitzgerald M."/>
            <person name="Haas B."/>
            <person name="Abouelleil A."/>
            <person name="Allen A.W."/>
            <person name="Alvarado L."/>
            <person name="Arachchi H.M."/>
            <person name="Berlin A.M."/>
            <person name="Chapman S.B."/>
            <person name="Gainer-Dewar J."/>
            <person name="Goldberg J."/>
            <person name="Griggs A."/>
            <person name="Gujja S."/>
            <person name="Hansen M."/>
            <person name="Howarth C."/>
            <person name="Imamovic A."/>
            <person name="Ireland A."/>
            <person name="Larimer J."/>
            <person name="McCowan C."/>
            <person name="Murphy C."/>
            <person name="Pearson M."/>
            <person name="Poon T.W."/>
            <person name="Priest M."/>
            <person name="Roberts A."/>
            <person name="Saif S."/>
            <person name="Shea T."/>
            <person name="Sisk P."/>
            <person name="Sykes S."/>
            <person name="Wortman J."/>
            <person name="Nusbaum C."/>
            <person name="Birren B."/>
        </authorList>
    </citation>
    <scope>NUCLEOTIDE SEQUENCE [LARGE SCALE GENOMIC DNA]</scope>
    <source>
        <strain evidence="2">WRAIR2</strain>
    </source>
</reference>
<sequence>MDVLVDKFLADTGYAYRTEFFPIELMLYFEKHHIFEILFDLMVILSKDRPLSIEDYIAKNIFAIAKRYSQINTFINIPDEIDSEKIISTFQCNEQRCPIIRLQESLNAKFGMQTVIKRLKRCDLLDKNIIMFGDKSYFSQAKEYFYFHQKFSVTPTTSLQKLQSHVLERVKSLRVDPHHSVIKCSERIVLLGRPGCGKHRIAKWLANQLKICLVSVTDLTAYHEREWNSFGKALDCGSQENVHTSELITSIVQHRLMNADCCTSGWILLDFPNTSED</sequence>
<dbReference type="Gene3D" id="3.40.50.300">
    <property type="entry name" value="P-loop containing nucleotide triphosphate hydrolases"/>
    <property type="match status" value="1"/>
</dbReference>
<proteinExistence type="predicted"/>
<dbReference type="AlphaFoldDB" id="A0A182NYA1"/>
<dbReference type="EnsemblMetazoa" id="ADIR014803-RA">
    <property type="protein sequence ID" value="ADIR014803-PA"/>
    <property type="gene ID" value="ADIR014803"/>
</dbReference>
<keyword evidence="2" id="KW-1185">Reference proteome</keyword>